<dbReference type="Pfam" id="PF00288">
    <property type="entry name" value="GHMP_kinases_N"/>
    <property type="match status" value="1"/>
</dbReference>
<dbReference type="GO" id="GO:0016114">
    <property type="term" value="P:terpenoid biosynthetic process"/>
    <property type="evidence" value="ECO:0007669"/>
    <property type="project" value="InterPro"/>
</dbReference>
<evidence type="ECO:0000256" key="3">
    <source>
        <dbReference type="ARBA" id="ARBA00022777"/>
    </source>
</evidence>
<keyword evidence="1" id="KW-0808">Transferase</keyword>
<name>A0A382RB33_9ZZZZ</name>
<feature type="non-terminal residue" evidence="6">
    <location>
        <position position="171"/>
    </location>
</feature>
<evidence type="ECO:0000256" key="1">
    <source>
        <dbReference type="ARBA" id="ARBA00022679"/>
    </source>
</evidence>
<dbReference type="InterPro" id="IPR006204">
    <property type="entry name" value="GHMP_kinase_N_dom"/>
</dbReference>
<keyword evidence="3" id="KW-0418">Kinase</keyword>
<dbReference type="Gene3D" id="3.30.230.10">
    <property type="match status" value="1"/>
</dbReference>
<dbReference type="GO" id="GO:0005524">
    <property type="term" value="F:ATP binding"/>
    <property type="evidence" value="ECO:0007669"/>
    <property type="project" value="UniProtKB-KW"/>
</dbReference>
<dbReference type="InterPro" id="IPR004424">
    <property type="entry name" value="IspE"/>
</dbReference>
<dbReference type="NCBIfam" id="TIGR00154">
    <property type="entry name" value="ispE"/>
    <property type="match status" value="1"/>
</dbReference>
<evidence type="ECO:0000313" key="6">
    <source>
        <dbReference type="EMBL" id="SVC94432.1"/>
    </source>
</evidence>
<dbReference type="AlphaFoldDB" id="A0A382RB33"/>
<reference evidence="6" key="1">
    <citation type="submission" date="2018-05" db="EMBL/GenBank/DDBJ databases">
        <authorList>
            <person name="Lanie J.A."/>
            <person name="Ng W.-L."/>
            <person name="Kazmierczak K.M."/>
            <person name="Andrzejewski T.M."/>
            <person name="Davidsen T.M."/>
            <person name="Wayne K.J."/>
            <person name="Tettelin H."/>
            <person name="Glass J.I."/>
            <person name="Rusch D."/>
            <person name="Podicherti R."/>
            <person name="Tsui H.-C.T."/>
            <person name="Winkler M.E."/>
        </authorList>
    </citation>
    <scope>NUCLEOTIDE SEQUENCE</scope>
</reference>
<evidence type="ECO:0000256" key="4">
    <source>
        <dbReference type="ARBA" id="ARBA00022840"/>
    </source>
</evidence>
<accession>A0A382RB33</accession>
<organism evidence="6">
    <name type="scientific">marine metagenome</name>
    <dbReference type="NCBI Taxonomy" id="408172"/>
    <lineage>
        <taxon>unclassified sequences</taxon>
        <taxon>metagenomes</taxon>
        <taxon>ecological metagenomes</taxon>
    </lineage>
</organism>
<evidence type="ECO:0000256" key="2">
    <source>
        <dbReference type="ARBA" id="ARBA00022741"/>
    </source>
</evidence>
<dbReference type="SUPFAM" id="SSF54211">
    <property type="entry name" value="Ribosomal protein S5 domain 2-like"/>
    <property type="match status" value="1"/>
</dbReference>
<proteinExistence type="predicted"/>
<dbReference type="EMBL" id="UINC01120134">
    <property type="protein sequence ID" value="SVC94432.1"/>
    <property type="molecule type" value="Genomic_DNA"/>
</dbReference>
<sequence length="171" mass="18800">MEIKAPAKVNLSLEILGKRLDGFHDISSITQTISLFDKLQIERDDQLTLESPGFELHSNKNIVYSAAKKMREQYSVNFGARMVLQKEIPVSAGLGGGSSDAAAAIKILNKIWELNLPLQELISFASTIGSDVPFFLEGGTSFVQGRGELIRELPDCKIGWLVIVVPTVRLE</sequence>
<protein>
    <recommendedName>
        <fullName evidence="5">GHMP kinase N-terminal domain-containing protein</fullName>
    </recommendedName>
</protein>
<feature type="domain" description="GHMP kinase N-terminal" evidence="5">
    <location>
        <begin position="61"/>
        <end position="139"/>
    </location>
</feature>
<dbReference type="InterPro" id="IPR014721">
    <property type="entry name" value="Ribsml_uS5_D2-typ_fold_subgr"/>
</dbReference>
<keyword evidence="2" id="KW-0547">Nucleotide-binding</keyword>
<keyword evidence="4" id="KW-0067">ATP-binding</keyword>
<dbReference type="PANTHER" id="PTHR43527:SF2">
    <property type="entry name" value="4-DIPHOSPHOCYTIDYL-2-C-METHYL-D-ERYTHRITOL KINASE, CHLOROPLASTIC"/>
    <property type="match status" value="1"/>
</dbReference>
<dbReference type="InterPro" id="IPR020568">
    <property type="entry name" value="Ribosomal_Su5_D2-typ_SF"/>
</dbReference>
<evidence type="ECO:0000259" key="5">
    <source>
        <dbReference type="Pfam" id="PF00288"/>
    </source>
</evidence>
<gene>
    <name evidence="6" type="ORF">METZ01_LOCUS347286</name>
</gene>
<dbReference type="PANTHER" id="PTHR43527">
    <property type="entry name" value="4-DIPHOSPHOCYTIDYL-2-C-METHYL-D-ERYTHRITOL KINASE, CHLOROPLASTIC"/>
    <property type="match status" value="1"/>
</dbReference>
<dbReference type="GO" id="GO:0050515">
    <property type="term" value="F:4-(cytidine 5'-diphospho)-2-C-methyl-D-erythritol kinase activity"/>
    <property type="evidence" value="ECO:0007669"/>
    <property type="project" value="InterPro"/>
</dbReference>